<accession>A0ACB6ZVQ0</accession>
<proteinExistence type="predicted"/>
<sequence length="534" mass="58741">MFFLLILFSFLAFIHSTTAATAAEWRSRSIYQVLTDRYALPAGADPSACKPEALTWCGGTWNTIRENLDYIQNAGFTAIWTSPINQNYEGPRTVYGDPYHGYWIQDATQLNSRFGTAEDLKALSAELHRRDMYLMVDVVVNNVMATSTNPDYSKYMFKDKSQYHPYCPVVWGDRQSELNCWLGDQNVTLPDVNTQDAQVQAVYGNWIENLVKEYSIDGLRIDAAKHVNSDFWGTFCAKAGAFCMGEVFGDDITLASQYQGPGTLDSILNYPVYDALVKAFKIPGNADTAALARAHDAVKTQLKDATVLGNFLENHDLPRWHNLSVDPQSLYNAMVFNFMSDGIPVVYYGQEQSFSGAADPMNREPLWPSGYKNTTTYQLITTLNKLRNFMIKSSDWLTSPSAVISTTPVGISIMKGNVVSVMTTIGSPPQNVSMGVYTPFPNNTPLTDILSCKQLVVGSNRTITVEYSLGGHPSVLVPSALLTGSGLCGNSPNVSTSPRGNNVNHSGASAMVSKHNPALIIFFALFFGLVTLLS</sequence>
<name>A0ACB6ZVQ0_THEGA</name>
<dbReference type="EMBL" id="MU117962">
    <property type="protein sequence ID" value="KAF9653890.1"/>
    <property type="molecule type" value="Genomic_DNA"/>
</dbReference>
<gene>
    <name evidence="1" type="ORF">BDM02DRAFT_3152839</name>
</gene>
<evidence type="ECO:0000313" key="1">
    <source>
        <dbReference type="EMBL" id="KAF9653890.1"/>
    </source>
</evidence>
<protein>
    <submittedName>
        <fullName evidence="1">Alpha-amylase</fullName>
    </submittedName>
</protein>
<organism evidence="1 2">
    <name type="scientific">Thelephora ganbajun</name>
    <name type="common">Ganba fungus</name>
    <dbReference type="NCBI Taxonomy" id="370292"/>
    <lineage>
        <taxon>Eukaryota</taxon>
        <taxon>Fungi</taxon>
        <taxon>Dikarya</taxon>
        <taxon>Basidiomycota</taxon>
        <taxon>Agaricomycotina</taxon>
        <taxon>Agaricomycetes</taxon>
        <taxon>Thelephorales</taxon>
        <taxon>Thelephoraceae</taxon>
        <taxon>Thelephora</taxon>
    </lineage>
</organism>
<reference evidence="1" key="2">
    <citation type="journal article" date="2020" name="Nat. Commun.">
        <title>Large-scale genome sequencing of mycorrhizal fungi provides insights into the early evolution of symbiotic traits.</title>
        <authorList>
            <person name="Miyauchi S."/>
            <person name="Kiss E."/>
            <person name="Kuo A."/>
            <person name="Drula E."/>
            <person name="Kohler A."/>
            <person name="Sanchez-Garcia M."/>
            <person name="Morin E."/>
            <person name="Andreopoulos B."/>
            <person name="Barry K.W."/>
            <person name="Bonito G."/>
            <person name="Buee M."/>
            <person name="Carver A."/>
            <person name="Chen C."/>
            <person name="Cichocki N."/>
            <person name="Clum A."/>
            <person name="Culley D."/>
            <person name="Crous P.W."/>
            <person name="Fauchery L."/>
            <person name="Girlanda M."/>
            <person name="Hayes R.D."/>
            <person name="Keri Z."/>
            <person name="LaButti K."/>
            <person name="Lipzen A."/>
            <person name="Lombard V."/>
            <person name="Magnuson J."/>
            <person name="Maillard F."/>
            <person name="Murat C."/>
            <person name="Nolan M."/>
            <person name="Ohm R.A."/>
            <person name="Pangilinan J."/>
            <person name="Pereira M.F."/>
            <person name="Perotto S."/>
            <person name="Peter M."/>
            <person name="Pfister S."/>
            <person name="Riley R."/>
            <person name="Sitrit Y."/>
            <person name="Stielow J.B."/>
            <person name="Szollosi G."/>
            <person name="Zifcakova L."/>
            <person name="Stursova M."/>
            <person name="Spatafora J.W."/>
            <person name="Tedersoo L."/>
            <person name="Vaario L.M."/>
            <person name="Yamada A."/>
            <person name="Yan M."/>
            <person name="Wang P."/>
            <person name="Xu J."/>
            <person name="Bruns T."/>
            <person name="Baldrian P."/>
            <person name="Vilgalys R."/>
            <person name="Dunand C."/>
            <person name="Henrissat B."/>
            <person name="Grigoriev I.V."/>
            <person name="Hibbett D."/>
            <person name="Nagy L.G."/>
            <person name="Martin F.M."/>
        </authorList>
    </citation>
    <scope>NUCLEOTIDE SEQUENCE</scope>
    <source>
        <strain evidence="1">P2</strain>
    </source>
</reference>
<comment type="caution">
    <text evidence="1">The sequence shown here is derived from an EMBL/GenBank/DDBJ whole genome shotgun (WGS) entry which is preliminary data.</text>
</comment>
<keyword evidence="2" id="KW-1185">Reference proteome</keyword>
<reference evidence="1" key="1">
    <citation type="submission" date="2019-10" db="EMBL/GenBank/DDBJ databases">
        <authorList>
            <consortium name="DOE Joint Genome Institute"/>
            <person name="Kuo A."/>
            <person name="Miyauchi S."/>
            <person name="Kiss E."/>
            <person name="Drula E."/>
            <person name="Kohler A."/>
            <person name="Sanchez-Garcia M."/>
            <person name="Andreopoulos B."/>
            <person name="Barry K.W."/>
            <person name="Bonito G."/>
            <person name="Buee M."/>
            <person name="Carver A."/>
            <person name="Chen C."/>
            <person name="Cichocki N."/>
            <person name="Clum A."/>
            <person name="Culley D."/>
            <person name="Crous P.W."/>
            <person name="Fauchery L."/>
            <person name="Girlanda M."/>
            <person name="Hayes R."/>
            <person name="Keri Z."/>
            <person name="Labutti K."/>
            <person name="Lipzen A."/>
            <person name="Lombard V."/>
            <person name="Magnuson J."/>
            <person name="Maillard F."/>
            <person name="Morin E."/>
            <person name="Murat C."/>
            <person name="Nolan M."/>
            <person name="Ohm R."/>
            <person name="Pangilinan J."/>
            <person name="Pereira M."/>
            <person name="Perotto S."/>
            <person name="Peter M."/>
            <person name="Riley R."/>
            <person name="Sitrit Y."/>
            <person name="Stielow B."/>
            <person name="Szollosi G."/>
            <person name="Zifcakova L."/>
            <person name="Stursova M."/>
            <person name="Spatafora J.W."/>
            <person name="Tedersoo L."/>
            <person name="Vaario L.-M."/>
            <person name="Yamada A."/>
            <person name="Yan M."/>
            <person name="Wang P."/>
            <person name="Xu J."/>
            <person name="Bruns T."/>
            <person name="Baldrian P."/>
            <person name="Vilgalys R."/>
            <person name="Henrissat B."/>
            <person name="Grigoriev I.V."/>
            <person name="Hibbett D."/>
            <person name="Nagy L.G."/>
            <person name="Martin F.M."/>
        </authorList>
    </citation>
    <scope>NUCLEOTIDE SEQUENCE</scope>
    <source>
        <strain evidence="1">P2</strain>
    </source>
</reference>
<evidence type="ECO:0000313" key="2">
    <source>
        <dbReference type="Proteomes" id="UP000886501"/>
    </source>
</evidence>
<dbReference type="Proteomes" id="UP000886501">
    <property type="component" value="Unassembled WGS sequence"/>
</dbReference>